<name>A0A9P0E0C8_DIABA</name>
<dbReference type="PANTHER" id="PTHR10773">
    <property type="entry name" value="DNA-DIRECTED RNA POLYMERASES I, II, AND III SUBUNIT RPABC2"/>
    <property type="match status" value="1"/>
</dbReference>
<keyword evidence="3" id="KW-1185">Reference proteome</keyword>
<dbReference type="AlphaFoldDB" id="A0A9P0E0C8"/>
<feature type="region of interest" description="Disordered" evidence="1">
    <location>
        <begin position="153"/>
        <end position="211"/>
    </location>
</feature>
<protein>
    <submittedName>
        <fullName evidence="2">Uncharacterized protein</fullName>
    </submittedName>
</protein>
<accession>A0A9P0E0C8</accession>
<organism evidence="2 3">
    <name type="scientific">Diabrotica balteata</name>
    <name type="common">Banded cucumber beetle</name>
    <dbReference type="NCBI Taxonomy" id="107213"/>
    <lineage>
        <taxon>Eukaryota</taxon>
        <taxon>Metazoa</taxon>
        <taxon>Ecdysozoa</taxon>
        <taxon>Arthropoda</taxon>
        <taxon>Hexapoda</taxon>
        <taxon>Insecta</taxon>
        <taxon>Pterygota</taxon>
        <taxon>Neoptera</taxon>
        <taxon>Endopterygota</taxon>
        <taxon>Coleoptera</taxon>
        <taxon>Polyphaga</taxon>
        <taxon>Cucujiformia</taxon>
        <taxon>Chrysomeloidea</taxon>
        <taxon>Chrysomelidae</taxon>
        <taxon>Galerucinae</taxon>
        <taxon>Diabroticina</taxon>
        <taxon>Diabroticites</taxon>
        <taxon>Diabrotica</taxon>
    </lineage>
</organism>
<feature type="compositionally biased region" description="Low complexity" evidence="1">
    <location>
        <begin position="41"/>
        <end position="59"/>
    </location>
</feature>
<feature type="compositionally biased region" description="Basic residues" evidence="1">
    <location>
        <begin position="190"/>
        <end position="201"/>
    </location>
</feature>
<dbReference type="OrthoDB" id="6754517at2759"/>
<feature type="compositionally biased region" description="Polar residues" evidence="1">
    <location>
        <begin position="60"/>
        <end position="72"/>
    </location>
</feature>
<dbReference type="PANTHER" id="PTHR10773:SF19">
    <property type="match status" value="1"/>
</dbReference>
<dbReference type="EMBL" id="CAKJVB030000045">
    <property type="protein sequence ID" value="CAH1226356.1"/>
    <property type="molecule type" value="Genomic_DNA"/>
</dbReference>
<comment type="caution">
    <text evidence="2">The sequence shown here is derived from an EMBL/GenBank/DDBJ whole genome shotgun (WGS) entry which is preliminary data.</text>
</comment>
<evidence type="ECO:0000256" key="1">
    <source>
        <dbReference type="SAM" id="MobiDB-lite"/>
    </source>
</evidence>
<feature type="region of interest" description="Disordered" evidence="1">
    <location>
        <begin position="1"/>
        <end position="95"/>
    </location>
</feature>
<feature type="compositionally biased region" description="Polar residues" evidence="1">
    <location>
        <begin position="1"/>
        <end position="10"/>
    </location>
</feature>
<evidence type="ECO:0000313" key="2">
    <source>
        <dbReference type="EMBL" id="CAH1226356.1"/>
    </source>
</evidence>
<dbReference type="Proteomes" id="UP001153709">
    <property type="component" value="Unassembled WGS sequence"/>
</dbReference>
<evidence type="ECO:0000313" key="3">
    <source>
        <dbReference type="Proteomes" id="UP001153709"/>
    </source>
</evidence>
<feature type="compositionally biased region" description="Low complexity" evidence="1">
    <location>
        <begin position="73"/>
        <end position="83"/>
    </location>
</feature>
<gene>
    <name evidence="2" type="ORF">DIABBA_LOCUS119</name>
</gene>
<sequence length="421" mass="47303">MVNSKTNLLTTKHEIETGDSSEEDPFASSDLDLDPIYTPGSSTESTSDSSQSTVVSSTQNISEPGPSSGQIINNNTETVSTSTSRKRKRLPSTWKRNQQRSLNFLERNIFLKKRFKLSLCGKCCKSEYIVNHNCVMDTYPICDTKKSVSSEHDCGENTDEVDFSDGSPDLHKPSDSSEESDESDNMANAKKSRNSSRKHRTAQKDLAKKAMPILSKQENIKKCRLREEAYINRSGKAIGQKRPENVDCSKCKFKCAYSFTEEQRIAICAEYWAFGDTQKQKQMLSSLITTSVVVRRRTQATKPKQHSYKYHLKTCGGKLIRVCMKFLCKTLAISHRIIDDLHTLLSATGNYIGVDGRTGKKPGNSTSDHSIAQVKAHIDSFPRYCRRDTKMIILIIGFKHLYNPSFISRTKCGCTGVLLRV</sequence>
<reference evidence="2" key="1">
    <citation type="submission" date="2022-01" db="EMBL/GenBank/DDBJ databases">
        <authorList>
            <person name="King R."/>
        </authorList>
    </citation>
    <scope>NUCLEOTIDE SEQUENCE</scope>
</reference>
<proteinExistence type="predicted"/>